<dbReference type="InterPro" id="IPR040591">
    <property type="entry name" value="RqcP2_RBD"/>
</dbReference>
<dbReference type="SMART" id="SM00363">
    <property type="entry name" value="S4"/>
    <property type="match status" value="1"/>
</dbReference>
<dbReference type="CDD" id="cd00165">
    <property type="entry name" value="S4"/>
    <property type="match status" value="1"/>
</dbReference>
<dbReference type="InterPro" id="IPR002942">
    <property type="entry name" value="S4_RNA-bd"/>
</dbReference>
<dbReference type="PANTHER" id="PTHR13633:SF3">
    <property type="entry name" value="MITOCHONDRIAL TRANSCRIPTION RESCUE FACTOR 1"/>
    <property type="match status" value="1"/>
</dbReference>
<dbReference type="PANTHER" id="PTHR13633">
    <property type="entry name" value="MITOCHONDRIAL TRANSCRIPTION RESCUE FACTOR 1"/>
    <property type="match status" value="1"/>
</dbReference>
<dbReference type="Pfam" id="PF17774">
    <property type="entry name" value="YlmH_RBD"/>
    <property type="match status" value="1"/>
</dbReference>
<feature type="domain" description="RNA-binding S4" evidence="2">
    <location>
        <begin position="183"/>
        <end position="247"/>
    </location>
</feature>
<dbReference type="OrthoDB" id="9812787at2"/>
<evidence type="ECO:0000259" key="2">
    <source>
        <dbReference type="SMART" id="SM00363"/>
    </source>
</evidence>
<dbReference type="Pfam" id="PF21278">
    <property type="entry name" value="YlmH_1st"/>
    <property type="match status" value="1"/>
</dbReference>
<keyword evidence="4" id="KW-1185">Reference proteome</keyword>
<organism evidence="3 4">
    <name type="scientific">Vagococcus salmoninarum</name>
    <dbReference type="NCBI Taxonomy" id="2739"/>
    <lineage>
        <taxon>Bacteria</taxon>
        <taxon>Bacillati</taxon>
        <taxon>Bacillota</taxon>
        <taxon>Bacilli</taxon>
        <taxon>Lactobacillales</taxon>
        <taxon>Enterococcaceae</taxon>
        <taxon>Vagococcus</taxon>
    </lineage>
</organism>
<dbReference type="InterPro" id="IPR048443">
    <property type="entry name" value="RqcP2_N"/>
</dbReference>
<dbReference type="SUPFAM" id="SSF55174">
    <property type="entry name" value="Alpha-L RNA-binding motif"/>
    <property type="match status" value="1"/>
</dbReference>
<dbReference type="Gene3D" id="3.30.1370.160">
    <property type="match status" value="1"/>
</dbReference>
<dbReference type="RefSeq" id="WP_126780671.1">
    <property type="nucleotide sequence ID" value="NZ_CAUQJP010000015.1"/>
</dbReference>
<dbReference type="GO" id="GO:0003723">
    <property type="term" value="F:RNA binding"/>
    <property type="evidence" value="ECO:0007669"/>
    <property type="project" value="UniProtKB-KW"/>
</dbReference>
<reference evidence="3 4" key="1">
    <citation type="submission" date="2017-05" db="EMBL/GenBank/DDBJ databases">
        <title>Vagococcus spp. assemblies.</title>
        <authorList>
            <person name="Gulvik C.A."/>
        </authorList>
    </citation>
    <scope>NUCLEOTIDE SEQUENCE [LARGE SCALE GENOMIC DNA]</scope>
    <source>
        <strain evidence="3 4">NCFB 2777</strain>
    </source>
</reference>
<name>A0A429ZLI1_9ENTE</name>
<evidence type="ECO:0000313" key="4">
    <source>
        <dbReference type="Proteomes" id="UP000287239"/>
    </source>
</evidence>
<proteinExistence type="predicted"/>
<keyword evidence="1" id="KW-0694">RNA-binding</keyword>
<gene>
    <name evidence="3" type="ORF">CBF35_09945</name>
</gene>
<dbReference type="InterPro" id="IPR012677">
    <property type="entry name" value="Nucleotide-bd_a/b_plait_sf"/>
</dbReference>
<accession>A0A429ZLI1</accession>
<comment type="caution">
    <text evidence="3">The sequence shown here is derived from an EMBL/GenBank/DDBJ whole genome shotgun (WGS) entry which is preliminary data.</text>
</comment>
<dbReference type="GeneID" id="98568693"/>
<dbReference type="EMBL" id="NGJU01000014">
    <property type="protein sequence ID" value="RST94564.1"/>
    <property type="molecule type" value="Genomic_DNA"/>
</dbReference>
<evidence type="ECO:0000313" key="3">
    <source>
        <dbReference type="EMBL" id="RST94564.1"/>
    </source>
</evidence>
<dbReference type="Gene3D" id="3.30.70.330">
    <property type="match status" value="1"/>
</dbReference>
<sequence length="260" mass="30159">MNANVYQHFRKDEHPFVDMIGGWIEQVESQYAPYLTDFLDPRQAFILESIIGSDSELVYSFYGGYESAERRRALIYPAYYEPTEEDYQVELYEIQYPVKFGSLSHGKILGTLLSSGIRREFFGDIISDGERWQFFINHEVANFVISQLDKIGSMSVKVKQINYTDILVAKDSWEFETDTVTSLRVDNIISAVFNISRQRSKLLVDSGKVKVNWVEIQRSDFMLALLDIISIRGFGRIQLRTIEGKTKKDKHRVQLAVLRK</sequence>
<dbReference type="Proteomes" id="UP000287239">
    <property type="component" value="Unassembled WGS sequence"/>
</dbReference>
<dbReference type="PROSITE" id="PS50889">
    <property type="entry name" value="S4"/>
    <property type="match status" value="1"/>
</dbReference>
<evidence type="ECO:0000256" key="1">
    <source>
        <dbReference type="PROSITE-ProRule" id="PRU00182"/>
    </source>
</evidence>
<protein>
    <submittedName>
        <fullName evidence="3">RNA-binding protein</fullName>
    </submittedName>
</protein>
<dbReference type="AlphaFoldDB" id="A0A429ZLI1"/>